<dbReference type="OrthoDB" id="2356263at2"/>
<dbReference type="PANTHER" id="PTHR30055:SF235">
    <property type="entry name" value="TRANSCRIPTIONAL REGULATORY PROTEIN"/>
    <property type="match status" value="1"/>
</dbReference>
<dbReference type="Gene3D" id="1.10.357.10">
    <property type="entry name" value="Tetracycline Repressor, domain 2"/>
    <property type="match status" value="1"/>
</dbReference>
<sequence>MPRESTEAKRQRILDAAEDLFAERGYFGVSVRDITAHLNMRLAAVNYHFESKENLFSEVIMRRIEPLSKARMERLQALDPDPRDLEAGITAMVRAFVEPMVEFCLGPDPGWRNYCRLIAQIAAQQYWSQSGLLVEYDRVASEIIKNFKVLSPDASDFQCQVAFQMVLANTLYLMSDNARLDRLSDGRFRSADFEALVEPYVTYVSAGVIAVLRDG</sequence>
<dbReference type="EMBL" id="REFR01000011">
    <property type="protein sequence ID" value="RMB08200.1"/>
    <property type="molecule type" value="Genomic_DNA"/>
</dbReference>
<evidence type="ECO:0000313" key="5">
    <source>
        <dbReference type="Proteomes" id="UP000271227"/>
    </source>
</evidence>
<dbReference type="GO" id="GO:0003700">
    <property type="term" value="F:DNA-binding transcription factor activity"/>
    <property type="evidence" value="ECO:0007669"/>
    <property type="project" value="TreeGrafter"/>
</dbReference>
<reference evidence="4 5" key="1">
    <citation type="submission" date="2018-10" db="EMBL/GenBank/DDBJ databases">
        <title>Genomic Encyclopedia of Archaeal and Bacterial Type Strains, Phase II (KMG-II): from individual species to whole genera.</title>
        <authorList>
            <person name="Goeker M."/>
        </authorList>
    </citation>
    <scope>NUCLEOTIDE SEQUENCE [LARGE SCALE GENOMIC DNA]</scope>
    <source>
        <strain evidence="4 5">DSM 25217</strain>
    </source>
</reference>
<name>A0A3M0CI85_9PROT</name>
<dbReference type="Pfam" id="PF17939">
    <property type="entry name" value="TetR_C_30"/>
    <property type="match status" value="1"/>
</dbReference>
<dbReference type="AlphaFoldDB" id="A0A3M0CI85"/>
<evidence type="ECO:0000256" key="1">
    <source>
        <dbReference type="ARBA" id="ARBA00023125"/>
    </source>
</evidence>
<evidence type="ECO:0000256" key="2">
    <source>
        <dbReference type="PROSITE-ProRule" id="PRU00335"/>
    </source>
</evidence>
<feature type="DNA-binding region" description="H-T-H motif" evidence="2">
    <location>
        <begin position="30"/>
        <end position="49"/>
    </location>
</feature>
<accession>A0A3M0CI85</accession>
<gene>
    <name evidence="4" type="ORF">BXY39_2296</name>
</gene>
<dbReference type="Proteomes" id="UP000271227">
    <property type="component" value="Unassembled WGS sequence"/>
</dbReference>
<dbReference type="FunCoup" id="A0A3M0CI85">
    <property type="interactions" value="134"/>
</dbReference>
<dbReference type="GO" id="GO:0000976">
    <property type="term" value="F:transcription cis-regulatory region binding"/>
    <property type="evidence" value="ECO:0007669"/>
    <property type="project" value="TreeGrafter"/>
</dbReference>
<dbReference type="PANTHER" id="PTHR30055">
    <property type="entry name" value="HTH-TYPE TRANSCRIPTIONAL REGULATOR RUTR"/>
    <property type="match status" value="1"/>
</dbReference>
<organism evidence="4 5">
    <name type="scientific">Eilatimonas milleporae</name>
    <dbReference type="NCBI Taxonomy" id="911205"/>
    <lineage>
        <taxon>Bacteria</taxon>
        <taxon>Pseudomonadati</taxon>
        <taxon>Pseudomonadota</taxon>
        <taxon>Alphaproteobacteria</taxon>
        <taxon>Kordiimonadales</taxon>
        <taxon>Kordiimonadaceae</taxon>
        <taxon>Eilatimonas</taxon>
    </lineage>
</organism>
<dbReference type="SUPFAM" id="SSF46689">
    <property type="entry name" value="Homeodomain-like"/>
    <property type="match status" value="1"/>
</dbReference>
<keyword evidence="5" id="KW-1185">Reference proteome</keyword>
<evidence type="ECO:0000313" key="4">
    <source>
        <dbReference type="EMBL" id="RMB08200.1"/>
    </source>
</evidence>
<dbReference type="SUPFAM" id="SSF48498">
    <property type="entry name" value="Tetracyclin repressor-like, C-terminal domain"/>
    <property type="match status" value="1"/>
</dbReference>
<dbReference type="InterPro" id="IPR050109">
    <property type="entry name" value="HTH-type_TetR-like_transc_reg"/>
</dbReference>
<proteinExistence type="predicted"/>
<dbReference type="InterPro" id="IPR041586">
    <property type="entry name" value="PsrA_TetR_C"/>
</dbReference>
<feature type="domain" description="HTH tetR-type" evidence="3">
    <location>
        <begin position="7"/>
        <end position="67"/>
    </location>
</feature>
<dbReference type="InParanoid" id="A0A3M0CI85"/>
<comment type="caution">
    <text evidence="4">The sequence shown here is derived from an EMBL/GenBank/DDBJ whole genome shotgun (WGS) entry which is preliminary data.</text>
</comment>
<keyword evidence="1 2" id="KW-0238">DNA-binding</keyword>
<dbReference type="PRINTS" id="PR00455">
    <property type="entry name" value="HTHTETR"/>
</dbReference>
<protein>
    <submittedName>
        <fullName evidence="4">TetR family transcriptional regulator</fullName>
    </submittedName>
</protein>
<dbReference type="Pfam" id="PF00440">
    <property type="entry name" value="TetR_N"/>
    <property type="match status" value="1"/>
</dbReference>
<dbReference type="InterPro" id="IPR001647">
    <property type="entry name" value="HTH_TetR"/>
</dbReference>
<dbReference type="InterPro" id="IPR036271">
    <property type="entry name" value="Tet_transcr_reg_TetR-rel_C_sf"/>
</dbReference>
<dbReference type="PROSITE" id="PS50977">
    <property type="entry name" value="HTH_TETR_2"/>
    <property type="match status" value="1"/>
</dbReference>
<dbReference type="InterPro" id="IPR009057">
    <property type="entry name" value="Homeodomain-like_sf"/>
</dbReference>
<evidence type="ECO:0000259" key="3">
    <source>
        <dbReference type="PROSITE" id="PS50977"/>
    </source>
</evidence>
<dbReference type="RefSeq" id="WP_121938934.1">
    <property type="nucleotide sequence ID" value="NZ_REFR01000011.1"/>
</dbReference>